<dbReference type="SMART" id="SM00393">
    <property type="entry name" value="R3H"/>
    <property type="match status" value="1"/>
</dbReference>
<evidence type="ECO:0000259" key="3">
    <source>
        <dbReference type="PROSITE" id="PS51061"/>
    </source>
</evidence>
<dbReference type="InterPro" id="IPR001374">
    <property type="entry name" value="R3H_dom"/>
</dbReference>
<dbReference type="InterPro" id="IPR045735">
    <property type="entry name" value="Spore_III_AA_AAA+_ATPase"/>
</dbReference>
<evidence type="ECO:0000313" key="5">
    <source>
        <dbReference type="Proteomes" id="UP000248706"/>
    </source>
</evidence>
<dbReference type="PANTHER" id="PTHR20953:SF3">
    <property type="entry name" value="P-LOOP CONTAINING NUCLEOSIDE TRIPHOSPHATE HYDROLASES SUPERFAMILY PROTEIN"/>
    <property type="match status" value="1"/>
</dbReference>
<dbReference type="InterPro" id="IPR036867">
    <property type="entry name" value="R3H_dom_sf"/>
</dbReference>
<dbReference type="PANTHER" id="PTHR20953">
    <property type="entry name" value="KINASE-RELATED"/>
    <property type="match status" value="1"/>
</dbReference>
<dbReference type="GO" id="GO:0005524">
    <property type="term" value="F:ATP binding"/>
    <property type="evidence" value="ECO:0007669"/>
    <property type="project" value="UniProtKB-KW"/>
</dbReference>
<evidence type="ECO:0000256" key="2">
    <source>
        <dbReference type="ARBA" id="ARBA00022840"/>
    </source>
</evidence>
<reference evidence="4 5" key="1">
    <citation type="submission" date="2016-08" db="EMBL/GenBank/DDBJ databases">
        <title>Analysis of Carbohydrate Active Enzymes in Thermogemmatispora T81 Reveals Carbohydrate Degradation Ability.</title>
        <authorList>
            <person name="Tomazini A."/>
            <person name="Lal S."/>
            <person name="Stott M."/>
            <person name="Henrissat B."/>
            <person name="Polikarpov I."/>
            <person name="Sparling R."/>
            <person name="Levin D.B."/>
        </authorList>
    </citation>
    <scope>NUCLEOTIDE SEQUENCE [LARGE SCALE GENOMIC DNA]</scope>
    <source>
        <strain evidence="4 5">T81</strain>
    </source>
</reference>
<sequence length="616" mass="67460">MHNAITDDLEALLEALPPSIHEAVDRLENRGELLEIVMDLGRLPEARFPDGEVILSDQPITYADLEYVVERIGEFGDDNRAGIERTLHRISALRNRKGRVVGLTCRIGRAVLGSIALIRDIVEQGQSILILGRPGVGKTTLLREIARVLADEANKRVVVVDTSNEIAGDGDIPHPGIGRARRMQVAHTSMQHAVMIEAVENHMPQVIVIDEIGTELEAQAARTIAERGVQLIATAHGNSLSNLLVNPTLSDLVGGIQTVTLGDEEARRRHTQKSILERKAPPTFDVVVEQQSWQELIVHRDVAETVDNLLRGQPVIAEVRTRDEETGRVSVRRVTIGGMELPAWGGGSGSFAGRQGGYLPFDRSAGGWNNLRQIGQATWRDVATADPLRRNGQSPLPALAPSGLAANLRRSPSGLVTLSNTAPALTSEEVLATEEEAQQAVAPSPPQPIRIYPFGVNRDRLEQAARQLGVPVIITKNENEANAVITLKNYYRRQPERLQQAADDQKTIIILKNNTVAQMQHALARIFALPEEEDDEGGSGSSGSLAGLAQDEETRRALLEAEDAIHRLLNNGLTAAELAPANAYVRRLQHQLASRYNLFSRSRGKEPNRRVKIFRS</sequence>
<dbReference type="Proteomes" id="UP000248706">
    <property type="component" value="Unassembled WGS sequence"/>
</dbReference>
<dbReference type="InterPro" id="IPR058670">
    <property type="entry name" value="PTPase_dom"/>
</dbReference>
<dbReference type="PROSITE" id="PS51061">
    <property type="entry name" value="R3H"/>
    <property type="match status" value="1"/>
</dbReference>
<dbReference type="EMBL" id="MCIF01000002">
    <property type="protein sequence ID" value="RAQ96732.1"/>
    <property type="molecule type" value="Genomic_DNA"/>
</dbReference>
<dbReference type="Pfam" id="PF19568">
    <property type="entry name" value="Spore_III_AA"/>
    <property type="match status" value="1"/>
</dbReference>
<keyword evidence="1" id="KW-0547">Nucleotide-binding</keyword>
<keyword evidence="2" id="KW-0067">ATP-binding</keyword>
<dbReference type="Pfam" id="PF25516">
    <property type="entry name" value="PTPase"/>
    <property type="match status" value="1"/>
</dbReference>
<accession>A0A328VKM4</accession>
<comment type="caution">
    <text evidence="4">The sequence shown here is derived from an EMBL/GenBank/DDBJ whole genome shotgun (WGS) entry which is preliminary data.</text>
</comment>
<dbReference type="Gene3D" id="3.40.50.300">
    <property type="entry name" value="P-loop containing nucleotide triphosphate hydrolases"/>
    <property type="match status" value="1"/>
</dbReference>
<protein>
    <submittedName>
        <fullName evidence="4">AAA family ATPase</fullName>
    </submittedName>
</protein>
<dbReference type="GO" id="GO:0003676">
    <property type="term" value="F:nucleic acid binding"/>
    <property type="evidence" value="ECO:0007669"/>
    <property type="project" value="UniProtKB-UniRule"/>
</dbReference>
<dbReference type="SUPFAM" id="SSF52540">
    <property type="entry name" value="P-loop containing nucleoside triphosphate hydrolases"/>
    <property type="match status" value="1"/>
</dbReference>
<keyword evidence="5" id="KW-1185">Reference proteome</keyword>
<name>A0A328VKM4_9CHLR</name>
<dbReference type="SUPFAM" id="SSF82708">
    <property type="entry name" value="R3H domain"/>
    <property type="match status" value="1"/>
</dbReference>
<dbReference type="OrthoDB" id="9768243at2"/>
<evidence type="ECO:0000313" key="4">
    <source>
        <dbReference type="EMBL" id="RAQ96732.1"/>
    </source>
</evidence>
<evidence type="ECO:0000256" key="1">
    <source>
        <dbReference type="ARBA" id="ARBA00022741"/>
    </source>
</evidence>
<dbReference type="Pfam" id="PF01424">
    <property type="entry name" value="R3H"/>
    <property type="match status" value="1"/>
</dbReference>
<gene>
    <name evidence="4" type="ORF">A4R35_14400</name>
</gene>
<dbReference type="Gene3D" id="3.30.1370.50">
    <property type="entry name" value="R3H-like domain"/>
    <property type="match status" value="1"/>
</dbReference>
<dbReference type="InterPro" id="IPR027417">
    <property type="entry name" value="P-loop_NTPase"/>
</dbReference>
<feature type="domain" description="R3H" evidence="3">
    <location>
        <begin position="555"/>
        <end position="616"/>
    </location>
</feature>
<dbReference type="RefSeq" id="WP_112430549.1">
    <property type="nucleotide sequence ID" value="NZ_MCIF01000002.1"/>
</dbReference>
<organism evidence="4 5">
    <name type="scientific">Thermogemmatispora tikiterensis</name>
    <dbReference type="NCBI Taxonomy" id="1825093"/>
    <lineage>
        <taxon>Bacteria</taxon>
        <taxon>Bacillati</taxon>
        <taxon>Chloroflexota</taxon>
        <taxon>Ktedonobacteria</taxon>
        <taxon>Thermogemmatisporales</taxon>
        <taxon>Thermogemmatisporaceae</taxon>
        <taxon>Thermogemmatispora</taxon>
    </lineage>
</organism>
<dbReference type="SMART" id="SM00382">
    <property type="entry name" value="AAA"/>
    <property type="match status" value="1"/>
</dbReference>
<proteinExistence type="predicted"/>
<dbReference type="AlphaFoldDB" id="A0A328VKM4"/>
<dbReference type="InterPro" id="IPR003593">
    <property type="entry name" value="AAA+_ATPase"/>
</dbReference>
<dbReference type="CDD" id="cd00009">
    <property type="entry name" value="AAA"/>
    <property type="match status" value="1"/>
</dbReference>